<comment type="similarity">
    <text evidence="1 2">Belongs to the DTD family.</text>
</comment>
<dbReference type="EMBL" id="JAUZQE010000061">
    <property type="protein sequence ID" value="MDR4127184.1"/>
    <property type="molecule type" value="Genomic_DNA"/>
</dbReference>
<reference evidence="3 4" key="1">
    <citation type="submission" date="2023-08" db="EMBL/GenBank/DDBJ databases">
        <title>Alcaligenaceae gen. nov., a novel taxon isolated from the sludge of Yixing Pesticide Factory.</title>
        <authorList>
            <person name="Ruan L."/>
        </authorList>
    </citation>
    <scope>NUCLEOTIDE SEQUENCE [LARGE SCALE GENOMIC DNA]</scope>
    <source>
        <strain evidence="3 4">LG-2</strain>
    </source>
</reference>
<comment type="catalytic activity">
    <reaction evidence="2">
        <text>a D-aminoacyl-tRNA + H2O = a tRNA + a D-alpha-amino acid + H(+)</text>
        <dbReference type="Rhea" id="RHEA:13953"/>
        <dbReference type="Rhea" id="RHEA-COMP:10123"/>
        <dbReference type="Rhea" id="RHEA-COMP:10124"/>
        <dbReference type="ChEBI" id="CHEBI:15377"/>
        <dbReference type="ChEBI" id="CHEBI:15378"/>
        <dbReference type="ChEBI" id="CHEBI:59871"/>
        <dbReference type="ChEBI" id="CHEBI:78442"/>
        <dbReference type="ChEBI" id="CHEBI:79333"/>
        <dbReference type="EC" id="3.1.1.96"/>
    </reaction>
</comment>
<keyword evidence="2" id="KW-0963">Cytoplasm</keyword>
<evidence type="ECO:0000313" key="4">
    <source>
        <dbReference type="Proteomes" id="UP001232156"/>
    </source>
</evidence>
<name>A0ABU1D9Q2_9BURK</name>
<dbReference type="InterPro" id="IPR023509">
    <property type="entry name" value="DTD-like_sf"/>
</dbReference>
<dbReference type="CDD" id="cd00563">
    <property type="entry name" value="Dtyr_deacylase"/>
    <property type="match status" value="1"/>
</dbReference>
<keyword evidence="2" id="KW-0820">tRNA-binding</keyword>
<dbReference type="GO" id="GO:0051499">
    <property type="term" value="F:D-aminoacyl-tRNA deacylase activity"/>
    <property type="evidence" value="ECO:0007669"/>
    <property type="project" value="UniProtKB-EC"/>
</dbReference>
<sequence length="151" mass="16195">MLSLIQRVAEARVRIDERVVGEIGQGLLVLVCAEQGDTREQADALLNRILKLRIFADAEGRMNRSVQDVGGGLLIVSQFTLAADTRRGNRPGFSRAAAPAEGRALYEYLLEQARTRHPVVGAGEFGANMQVHLVNDGPVTIPLNVPPAGGA</sequence>
<dbReference type="SUPFAM" id="SSF69500">
    <property type="entry name" value="DTD-like"/>
    <property type="match status" value="1"/>
</dbReference>
<comment type="subunit">
    <text evidence="2">Homodimer.</text>
</comment>
<protein>
    <recommendedName>
        <fullName evidence="2">D-aminoacyl-tRNA deacylase</fullName>
        <shortName evidence="2">DTD</shortName>
        <ecNumber evidence="2">3.1.1.96</ecNumber>
    </recommendedName>
    <alternativeName>
        <fullName evidence="2">Gly-tRNA(Ala) deacylase</fullName>
        <ecNumber evidence="2">3.1.1.-</ecNumber>
    </alternativeName>
</protein>
<comment type="subcellular location">
    <subcellularLocation>
        <location evidence="2">Cytoplasm</location>
    </subcellularLocation>
</comment>
<evidence type="ECO:0000256" key="1">
    <source>
        <dbReference type="ARBA" id="ARBA00009673"/>
    </source>
</evidence>
<evidence type="ECO:0000256" key="2">
    <source>
        <dbReference type="HAMAP-Rule" id="MF_00518"/>
    </source>
</evidence>
<dbReference type="EC" id="3.1.1.-" evidence="2"/>
<keyword evidence="2 3" id="KW-0378">Hydrolase</keyword>
<organism evidence="3 4">
    <name type="scientific">Yanghanlia caeni</name>
    <dbReference type="NCBI Taxonomy" id="3064283"/>
    <lineage>
        <taxon>Bacteria</taxon>
        <taxon>Pseudomonadati</taxon>
        <taxon>Pseudomonadota</taxon>
        <taxon>Betaproteobacteria</taxon>
        <taxon>Burkholderiales</taxon>
        <taxon>Alcaligenaceae</taxon>
        <taxon>Yanghanlia</taxon>
    </lineage>
</organism>
<dbReference type="Proteomes" id="UP001232156">
    <property type="component" value="Unassembled WGS sequence"/>
</dbReference>
<feature type="short sequence motif" description="Gly-cisPro motif, important for rejection of L-amino acids" evidence="2">
    <location>
        <begin position="137"/>
        <end position="138"/>
    </location>
</feature>
<evidence type="ECO:0000313" key="3">
    <source>
        <dbReference type="EMBL" id="MDR4127184.1"/>
    </source>
</evidence>
<comment type="function">
    <text evidence="2">An aminoacyl-tRNA editing enzyme that deacylates mischarged D-aminoacyl-tRNAs. Also deacylates mischarged glycyl-tRNA(Ala), protecting cells against glycine mischarging by AlaRS. Acts via tRNA-based rather than protein-based catalysis; rejects L-amino acids rather than detecting D-amino acids in the active site. By recycling D-aminoacyl-tRNA to D-amino acids and free tRNA molecules, this enzyme counteracts the toxicity associated with the formation of D-aminoacyl-tRNA entities in vivo and helps enforce protein L-homochirality.</text>
</comment>
<dbReference type="NCBIfam" id="TIGR00256">
    <property type="entry name" value="D-aminoacyl-tRNA deacylase"/>
    <property type="match status" value="1"/>
</dbReference>
<comment type="domain">
    <text evidence="2">A Gly-cisPro motif from one monomer fits into the active site of the other monomer to allow specific chiral rejection of L-amino acids.</text>
</comment>
<proteinExistence type="inferred from homology"/>
<keyword evidence="2" id="KW-0694">RNA-binding</keyword>
<dbReference type="RefSeq" id="WP_347287717.1">
    <property type="nucleotide sequence ID" value="NZ_JAUZQE010000061.1"/>
</dbReference>
<keyword evidence="4" id="KW-1185">Reference proteome</keyword>
<dbReference type="HAMAP" id="MF_00518">
    <property type="entry name" value="Deacylase_Dtd"/>
    <property type="match status" value="1"/>
</dbReference>
<gene>
    <name evidence="2 3" type="primary">dtd</name>
    <name evidence="3" type="ORF">Q8947_14490</name>
</gene>
<accession>A0ABU1D9Q2</accession>
<dbReference type="EC" id="3.1.1.96" evidence="2"/>
<comment type="caution">
    <text evidence="3">The sequence shown here is derived from an EMBL/GenBank/DDBJ whole genome shotgun (WGS) entry which is preliminary data.</text>
</comment>
<comment type="catalytic activity">
    <reaction evidence="2">
        <text>glycyl-tRNA(Ala) + H2O = tRNA(Ala) + glycine + H(+)</text>
        <dbReference type="Rhea" id="RHEA:53744"/>
        <dbReference type="Rhea" id="RHEA-COMP:9657"/>
        <dbReference type="Rhea" id="RHEA-COMP:13640"/>
        <dbReference type="ChEBI" id="CHEBI:15377"/>
        <dbReference type="ChEBI" id="CHEBI:15378"/>
        <dbReference type="ChEBI" id="CHEBI:57305"/>
        <dbReference type="ChEBI" id="CHEBI:78442"/>
        <dbReference type="ChEBI" id="CHEBI:78522"/>
    </reaction>
</comment>
<dbReference type="PANTHER" id="PTHR10472">
    <property type="entry name" value="D-TYROSYL-TRNA TYR DEACYLASE"/>
    <property type="match status" value="1"/>
</dbReference>
<dbReference type="PANTHER" id="PTHR10472:SF5">
    <property type="entry name" value="D-AMINOACYL-TRNA DEACYLASE 1"/>
    <property type="match status" value="1"/>
</dbReference>
<dbReference type="Gene3D" id="3.50.80.10">
    <property type="entry name" value="D-tyrosyl-tRNA(Tyr) deacylase"/>
    <property type="match status" value="1"/>
</dbReference>
<dbReference type="Pfam" id="PF02580">
    <property type="entry name" value="Tyr_Deacylase"/>
    <property type="match status" value="1"/>
</dbReference>
<dbReference type="InterPro" id="IPR003732">
    <property type="entry name" value="Daa-tRNA_deacyls_DTD"/>
</dbReference>